<dbReference type="RefSeq" id="WP_063542795.1">
    <property type="nucleotide sequence ID" value="NZ_CP078510.1"/>
</dbReference>
<reference evidence="3" key="1">
    <citation type="submission" date="2022-09" db="EMBL/GenBank/DDBJ databases">
        <title>Intensive care unit water sources are persistently colonized with multi-drug resistant bacteria and are the site of extensive horizontal gene transfer of antibiotic resistance genes.</title>
        <authorList>
            <person name="Diorio-Toth L."/>
        </authorList>
    </citation>
    <scope>NUCLEOTIDE SEQUENCE</scope>
    <source>
        <strain evidence="3">GD03947</strain>
    </source>
</reference>
<evidence type="ECO:0000259" key="2">
    <source>
        <dbReference type="Pfam" id="PF11740"/>
    </source>
</evidence>
<feature type="domain" description="KfrA N-terminal DNA-binding" evidence="2">
    <location>
        <begin position="8"/>
        <end position="116"/>
    </location>
</feature>
<dbReference type="InterPro" id="IPR021104">
    <property type="entry name" value="KfrA_DNA-bd_N"/>
</dbReference>
<keyword evidence="3" id="KW-0238">DNA-binding</keyword>
<sequence length="332" mass="37525">MARGGINKALVQKARQAILARGENPSIDAVRVELGNTGSKTTIHRYLKELEDAERGRDAGSIPLSEQLANLVGQLADQLEEDAQATVAQEREHLARERLDFQNQARLAEGRIQQLESLSSGLTEQLRTAQQALQQEQQQRQQAQIENARLLQANRDLEERLQDRDGQIRSLEEKHQHARDALEHYRQASKEQREQEQRRHETQVQQLQLELRQLQQTLIIKQDELTQLNRDNARLLAEARQLQKEQHAQQQLLAQKTQALDASQNALAGAERSNETLEQRCCTLQEEVSRLGTASVIQTQQAQGLQERLIEANAQLKLLGAPLANSDSAPST</sequence>
<name>A0AA42PDI7_STUST</name>
<evidence type="ECO:0000256" key="1">
    <source>
        <dbReference type="SAM" id="Coils"/>
    </source>
</evidence>
<comment type="caution">
    <text evidence="3">The sequence shown here is derived from an EMBL/GenBank/DDBJ whole genome shotgun (WGS) entry which is preliminary data.</text>
</comment>
<gene>
    <name evidence="3" type="ORF">N5C32_20430</name>
</gene>
<dbReference type="Proteomes" id="UP001158500">
    <property type="component" value="Unassembled WGS sequence"/>
</dbReference>
<keyword evidence="1" id="KW-0175">Coiled coil</keyword>
<accession>A0AA42PDI7</accession>
<evidence type="ECO:0000313" key="3">
    <source>
        <dbReference type="EMBL" id="MDH1238402.1"/>
    </source>
</evidence>
<dbReference type="EMBL" id="JAOCAE010000020">
    <property type="protein sequence ID" value="MDH1238402.1"/>
    <property type="molecule type" value="Genomic_DNA"/>
</dbReference>
<proteinExistence type="predicted"/>
<dbReference type="GO" id="GO:0003677">
    <property type="term" value="F:DNA binding"/>
    <property type="evidence" value="ECO:0007669"/>
    <property type="project" value="UniProtKB-KW"/>
</dbReference>
<dbReference type="AlphaFoldDB" id="A0AA42PDI7"/>
<evidence type="ECO:0000313" key="4">
    <source>
        <dbReference type="Proteomes" id="UP001158500"/>
    </source>
</evidence>
<dbReference type="Pfam" id="PF11740">
    <property type="entry name" value="KfrA_N"/>
    <property type="match status" value="1"/>
</dbReference>
<feature type="coiled-coil region" evidence="1">
    <location>
        <begin position="112"/>
        <end position="280"/>
    </location>
</feature>
<organism evidence="3 4">
    <name type="scientific">Stutzerimonas stutzeri</name>
    <name type="common">Pseudomonas stutzeri</name>
    <dbReference type="NCBI Taxonomy" id="316"/>
    <lineage>
        <taxon>Bacteria</taxon>
        <taxon>Pseudomonadati</taxon>
        <taxon>Pseudomonadota</taxon>
        <taxon>Gammaproteobacteria</taxon>
        <taxon>Pseudomonadales</taxon>
        <taxon>Pseudomonadaceae</taxon>
        <taxon>Stutzerimonas</taxon>
    </lineage>
</organism>
<protein>
    <submittedName>
        <fullName evidence="3">DNA-binding protein</fullName>
    </submittedName>
</protein>